<evidence type="ECO:0000256" key="12">
    <source>
        <dbReference type="ARBA" id="ARBA00047754"/>
    </source>
</evidence>
<dbReference type="GO" id="GO:0071897">
    <property type="term" value="P:DNA biosynthetic process"/>
    <property type="evidence" value="ECO:0007669"/>
    <property type="project" value="UniProtKB-KW"/>
</dbReference>
<evidence type="ECO:0000256" key="13">
    <source>
        <dbReference type="RuleBase" id="RU364064"/>
    </source>
</evidence>
<dbReference type="GO" id="GO:0050897">
    <property type="term" value="F:cobalt ion binding"/>
    <property type="evidence" value="ECO:0007669"/>
    <property type="project" value="InterPro"/>
</dbReference>
<dbReference type="InterPro" id="IPR013678">
    <property type="entry name" value="RNR_2_N"/>
</dbReference>
<dbReference type="SUPFAM" id="SSF51998">
    <property type="entry name" value="PFL-like glycyl radical enzymes"/>
    <property type="match status" value="1"/>
</dbReference>
<dbReference type="EMBL" id="CP001349">
    <property type="protein sequence ID" value="ACL60863.1"/>
    <property type="molecule type" value="Genomic_DNA"/>
</dbReference>
<dbReference type="Gene3D" id="3.20.70.20">
    <property type="match status" value="3"/>
</dbReference>
<dbReference type="PANTHER" id="PTHR43371:SF1">
    <property type="entry name" value="RIBONUCLEOSIDE-DIPHOSPHATE REDUCTASE"/>
    <property type="match status" value="1"/>
</dbReference>
<dbReference type="RefSeq" id="WP_015932456.1">
    <property type="nucleotide sequence ID" value="NC_011894.1"/>
</dbReference>
<comment type="similarity">
    <text evidence="2 13">Belongs to the ribonucleoside diphosphate reductase class-2 family.</text>
</comment>
<keyword evidence="18" id="KW-1185">Reference proteome</keyword>
<feature type="domain" description="TSCPD" evidence="16">
    <location>
        <begin position="976"/>
        <end position="1081"/>
    </location>
</feature>
<evidence type="ECO:0000256" key="4">
    <source>
        <dbReference type="ARBA" id="ARBA00014409"/>
    </source>
</evidence>
<dbReference type="InterPro" id="IPR024434">
    <property type="entry name" value="TSCPD_dom"/>
</dbReference>
<evidence type="ECO:0000313" key="18">
    <source>
        <dbReference type="Proteomes" id="UP000008207"/>
    </source>
</evidence>
<dbReference type="eggNOG" id="COG0209">
    <property type="taxonomic scope" value="Bacteria"/>
</dbReference>
<dbReference type="PRINTS" id="PR01183">
    <property type="entry name" value="RIBORDTASEM1"/>
</dbReference>
<evidence type="ECO:0000259" key="15">
    <source>
        <dbReference type="Pfam" id="PF08471"/>
    </source>
</evidence>
<dbReference type="Pfam" id="PF02867">
    <property type="entry name" value="Ribonuc_red_lgC"/>
    <property type="match status" value="2"/>
</dbReference>
<dbReference type="PANTHER" id="PTHR43371">
    <property type="entry name" value="VITAMIN B12-DEPENDENT RIBONUCLEOTIDE REDUCTASE"/>
    <property type="match status" value="1"/>
</dbReference>
<gene>
    <name evidence="17" type="ordered locus">Mnod_6038</name>
</gene>
<comment type="function">
    <text evidence="11 13">Catalyzes the reduction of ribonucleotides to deoxyribonucleotides. May function to provide a pool of deoxyribonucleotide precursors for DNA repair during oxygen limitation and/or for immediate growth after restoration of oxygen.</text>
</comment>
<proteinExistence type="inferred from homology"/>
<dbReference type="KEGG" id="mno:Mnod_6038"/>
<evidence type="ECO:0000256" key="10">
    <source>
        <dbReference type="ARBA" id="ARBA00023285"/>
    </source>
</evidence>
<accession>B8IU05</accession>
<dbReference type="AlphaFoldDB" id="B8IU05"/>
<dbReference type="Pfam" id="PF12637">
    <property type="entry name" value="TSCPD"/>
    <property type="match status" value="1"/>
</dbReference>
<keyword evidence="6 13" id="KW-0237">DNA synthesis</keyword>
<organism evidence="17 18">
    <name type="scientific">Methylobacterium nodulans (strain LMG 21967 / CNCM I-2342 / ORS 2060)</name>
    <dbReference type="NCBI Taxonomy" id="460265"/>
    <lineage>
        <taxon>Bacteria</taxon>
        <taxon>Pseudomonadati</taxon>
        <taxon>Pseudomonadota</taxon>
        <taxon>Alphaproteobacteria</taxon>
        <taxon>Hyphomicrobiales</taxon>
        <taxon>Methylobacteriaceae</taxon>
        <taxon>Methylobacterium</taxon>
    </lineage>
</organism>
<dbReference type="CDD" id="cd02888">
    <property type="entry name" value="RNR_II_dimer"/>
    <property type="match status" value="1"/>
</dbReference>
<evidence type="ECO:0000256" key="1">
    <source>
        <dbReference type="ARBA" id="ARBA00001922"/>
    </source>
</evidence>
<keyword evidence="5 13" id="KW-0846">Cobalamin</keyword>
<evidence type="ECO:0000256" key="8">
    <source>
        <dbReference type="ARBA" id="ARBA00023002"/>
    </source>
</evidence>
<dbReference type="STRING" id="460265.Mnod_6038"/>
<dbReference type="NCBIfam" id="NF005736">
    <property type="entry name" value="PRK07562.1"/>
    <property type="match status" value="1"/>
</dbReference>
<protein>
    <recommendedName>
        <fullName evidence="4 13">Vitamin B12-dependent ribonucleotide reductase</fullName>
        <ecNumber evidence="3 13">1.17.4.1</ecNumber>
    </recommendedName>
</protein>
<dbReference type="GO" id="GO:0004748">
    <property type="term" value="F:ribonucleoside-diphosphate reductase activity, thioredoxin disulfide as acceptor"/>
    <property type="evidence" value="ECO:0007669"/>
    <property type="project" value="UniProtKB-EC"/>
</dbReference>
<sequence>MRIERRITTAGQSPYAGIPFRKAVSEIRNPDGSVVFRLDGIDVPEAWSQVACDVLAQKYFRKAGVPAALTRVEENDVPSFLWRSVPDEAALAAMPEEARYGSETSATQVFDRLAGCWTYWGWKGGYFTAEEDARAFFDELRAMLARQMVAPNSPQWFNTGLHWAYGIDGPSQGHFYVDHHTGVLTKSASAYEHPQPHACFIQSVQDDLVNEGGIMDLWVREARLFKYGSGTGSNFSALRGENEKLAGGGRSSGLMSFLKIGDRAAGAIKSGGTTRRAAKMVIVDIDHPDVEAFIDWKVKEEQKVAALVTGSKVAAKHLKAVMRACVNCEAEGDACFDPERNPALKREVKAARRAMVPDAYIKRVIQSARQGATEVDFPVFDTDWDSEAYLTVSGQNSNNSVSLTDEFLRAVEADGDWPLKARIGGKVTKTLKARDLWDKIGAAAWASADPGLHFNTTMNDWHTCPAGGRIRASNPCSEYMFLDDTACNLASANLLALYDRTTKTFDVEAYEHLCRLWTVVLEISVTMAQFPSREIADLSYKYRTLGLGYANVGGLLMTMGLPYDSREGRALAGALTAIMTGVAYATSAEMARELGPFPAYEENADAMLRVIRNHRRAAHGEAEGYEFLSTRPVPLDHAACPQRNLVAHATQAWDRALALGEEHGYRNAQATVIAPTGTIGLVMDCDTTGIEPDFALVKFKKLAGGGYFKIINRAVPDALRALGYRESEIAEIEAYAVGHGSLGQAPGINPGTLRAKGFTDEKIAAVEAGLKSAFDIKFVFNRWTLGDEFLTQTLKVPADRLADPTFDLLAHLGFGRREIEAANIHVCGAMTLEGAPHLAAKHYAVFDCANPCGRTGKRYLSVESHIRMMAAAQPFISGAISKTINMPNDATVEDCKEAYRLSWTLGLKANALYRDGSKLSQPLNAALIADDDEDEVEEVVETLLAQPNAARAAAVAEKIVERVIERVERIRSREKMPDRRKGYTQKAVVGGHKVYLRTGEYDDGRLGEIFIDMHKEGAAFRSLMNNFAIAISLGLQYGVPLEEYVDAFTFTRFEPAGFVQGNDAIKNATSILDYVFRELAISYLGRTDLAHVDPSEIGSTVMGGGVAQSKQPAPEPVIAHSIVSRGLLRGSADRLTLIHGGPAGATSGVAAPSTGQSAPAGGTIHAVRGAVALKTEPALAGRIEAATEALPFAKPERSVADRRAEAKMKGYVGEACPECANFTLVRNGTCLKCDTCGSTTGCS</sequence>
<keyword evidence="9" id="KW-1015">Disulfide bond</keyword>
<dbReference type="FunFam" id="3.20.70.20:FF:000016">
    <property type="entry name" value="Vitamin B12-dependent ribonucleotide reductase"/>
    <property type="match status" value="1"/>
</dbReference>
<evidence type="ECO:0000256" key="6">
    <source>
        <dbReference type="ARBA" id="ARBA00022634"/>
    </source>
</evidence>
<dbReference type="NCBIfam" id="TIGR02504">
    <property type="entry name" value="NrdJ_Z"/>
    <property type="match status" value="1"/>
</dbReference>
<evidence type="ECO:0000256" key="9">
    <source>
        <dbReference type="ARBA" id="ARBA00023157"/>
    </source>
</evidence>
<evidence type="ECO:0000259" key="16">
    <source>
        <dbReference type="Pfam" id="PF12637"/>
    </source>
</evidence>
<name>B8IU05_METNO</name>
<dbReference type="GO" id="GO:0000166">
    <property type="term" value="F:nucleotide binding"/>
    <property type="evidence" value="ECO:0007669"/>
    <property type="project" value="UniProtKB-KW"/>
</dbReference>
<evidence type="ECO:0000256" key="2">
    <source>
        <dbReference type="ARBA" id="ARBA00007405"/>
    </source>
</evidence>
<dbReference type="InterPro" id="IPR029072">
    <property type="entry name" value="YebC-like"/>
</dbReference>
<dbReference type="HOGENOM" id="CLU_000404_0_1_5"/>
<reference evidence="17 18" key="1">
    <citation type="submission" date="2009-01" db="EMBL/GenBank/DDBJ databases">
        <title>Complete sequence of chromosome of Methylobacterium nodulans ORS 2060.</title>
        <authorList>
            <consortium name="US DOE Joint Genome Institute"/>
            <person name="Lucas S."/>
            <person name="Copeland A."/>
            <person name="Lapidus A."/>
            <person name="Glavina del Rio T."/>
            <person name="Dalin E."/>
            <person name="Tice H."/>
            <person name="Bruce D."/>
            <person name="Goodwin L."/>
            <person name="Pitluck S."/>
            <person name="Sims D."/>
            <person name="Brettin T."/>
            <person name="Detter J.C."/>
            <person name="Han C."/>
            <person name="Larimer F."/>
            <person name="Land M."/>
            <person name="Hauser L."/>
            <person name="Kyrpides N."/>
            <person name="Ivanova N."/>
            <person name="Marx C.J."/>
            <person name="Richardson P."/>
        </authorList>
    </citation>
    <scope>NUCLEOTIDE SEQUENCE [LARGE SCALE GENOMIC DNA]</scope>
    <source>
        <strain evidence="18">LMG 21967 / CNCM I-2342 / ORS 2060</strain>
    </source>
</reference>
<keyword evidence="8 13" id="KW-0560">Oxidoreductase</keyword>
<evidence type="ECO:0000313" key="17">
    <source>
        <dbReference type="EMBL" id="ACL60863.1"/>
    </source>
</evidence>
<dbReference type="Pfam" id="PF08471">
    <property type="entry name" value="Ribonuc_red_2_N"/>
    <property type="match status" value="1"/>
</dbReference>
<comment type="cofactor">
    <cofactor evidence="1 13">
        <name>adenosylcob(III)alamin</name>
        <dbReference type="ChEBI" id="CHEBI:18408"/>
    </cofactor>
</comment>
<dbReference type="GO" id="GO:0031419">
    <property type="term" value="F:cobalamin binding"/>
    <property type="evidence" value="ECO:0007669"/>
    <property type="project" value="UniProtKB-KW"/>
</dbReference>
<evidence type="ECO:0000256" key="7">
    <source>
        <dbReference type="ARBA" id="ARBA00022741"/>
    </source>
</evidence>
<feature type="domain" description="Ribonucleotide reductase large subunit C-terminal" evidence="14">
    <location>
        <begin position="198"/>
        <end position="750"/>
    </location>
</feature>
<feature type="domain" description="Ribonucleotide reductase class II vitamin B12-dependent N-terminal" evidence="15">
    <location>
        <begin position="22"/>
        <end position="147"/>
    </location>
</feature>
<dbReference type="SUPFAM" id="SSF75625">
    <property type="entry name" value="YebC-like"/>
    <property type="match status" value="1"/>
</dbReference>
<evidence type="ECO:0000259" key="14">
    <source>
        <dbReference type="Pfam" id="PF02867"/>
    </source>
</evidence>
<comment type="catalytic activity">
    <reaction evidence="12 13">
        <text>a 2'-deoxyribonucleoside 5'-diphosphate + [thioredoxin]-disulfide + H2O = a ribonucleoside 5'-diphosphate + [thioredoxin]-dithiol</text>
        <dbReference type="Rhea" id="RHEA:23252"/>
        <dbReference type="Rhea" id="RHEA-COMP:10698"/>
        <dbReference type="Rhea" id="RHEA-COMP:10700"/>
        <dbReference type="ChEBI" id="CHEBI:15377"/>
        <dbReference type="ChEBI" id="CHEBI:29950"/>
        <dbReference type="ChEBI" id="CHEBI:50058"/>
        <dbReference type="ChEBI" id="CHEBI:57930"/>
        <dbReference type="ChEBI" id="CHEBI:73316"/>
        <dbReference type="EC" id="1.17.4.1"/>
    </reaction>
</comment>
<dbReference type="InterPro" id="IPR050862">
    <property type="entry name" value="RdRp_reductase_class-2"/>
</dbReference>
<evidence type="ECO:0000256" key="3">
    <source>
        <dbReference type="ARBA" id="ARBA00012274"/>
    </source>
</evidence>
<dbReference type="FunFam" id="3.20.70.20:FF:000017">
    <property type="entry name" value="Vitamin B12-dependent ribonucleotide reductase"/>
    <property type="match status" value="1"/>
</dbReference>
<dbReference type="OrthoDB" id="9762933at2"/>
<evidence type="ECO:0000256" key="5">
    <source>
        <dbReference type="ARBA" id="ARBA00022628"/>
    </source>
</evidence>
<dbReference type="Proteomes" id="UP000008207">
    <property type="component" value="Chromosome"/>
</dbReference>
<keyword evidence="7 13" id="KW-0547">Nucleotide-binding</keyword>
<evidence type="ECO:0000256" key="11">
    <source>
        <dbReference type="ARBA" id="ARBA00025437"/>
    </source>
</evidence>
<feature type="domain" description="Ribonucleotide reductase large subunit C-terminal" evidence="14">
    <location>
        <begin position="818"/>
        <end position="913"/>
    </location>
</feature>
<dbReference type="EC" id="1.17.4.1" evidence="3 13"/>
<dbReference type="InterPro" id="IPR013344">
    <property type="entry name" value="RNR_NrdJ/NrdZ"/>
</dbReference>
<dbReference type="InterPro" id="IPR000788">
    <property type="entry name" value="RNR_lg_C"/>
</dbReference>
<keyword evidence="10 13" id="KW-0170">Cobalt</keyword>